<name>A0A2H3D985_ARMGA</name>
<keyword evidence="2" id="KW-1185">Reference proteome</keyword>
<evidence type="ECO:0000313" key="2">
    <source>
        <dbReference type="Proteomes" id="UP000217790"/>
    </source>
</evidence>
<organism evidence="1 2">
    <name type="scientific">Armillaria gallica</name>
    <name type="common">Bulbous honey fungus</name>
    <name type="synonym">Armillaria bulbosa</name>
    <dbReference type="NCBI Taxonomy" id="47427"/>
    <lineage>
        <taxon>Eukaryota</taxon>
        <taxon>Fungi</taxon>
        <taxon>Dikarya</taxon>
        <taxon>Basidiomycota</taxon>
        <taxon>Agaricomycotina</taxon>
        <taxon>Agaricomycetes</taxon>
        <taxon>Agaricomycetidae</taxon>
        <taxon>Agaricales</taxon>
        <taxon>Marasmiineae</taxon>
        <taxon>Physalacriaceae</taxon>
        <taxon>Armillaria</taxon>
    </lineage>
</organism>
<dbReference type="EMBL" id="KZ293701">
    <property type="protein sequence ID" value="PBK84036.1"/>
    <property type="molecule type" value="Genomic_DNA"/>
</dbReference>
<dbReference type="Proteomes" id="UP000217790">
    <property type="component" value="Unassembled WGS sequence"/>
</dbReference>
<sequence length="244" mass="27963">MLDGPKFGIPPHGDGDGCKWVRLQGNLSLKYCLMLDMLMNRRIRLFDTAMMMTGMVPTMTIQCLTWYTSQVSLFCKKLDLPLTILFILNTHLFRTEDDLDCTYQHPASELIVGSNFQSSMKPGHQNMIMRSTHGSKLAQNAHFWSKKTEVVQGQNCQNPTHVTHGDPMISRWIELLKCKKLKTQKAEISRMHFQNAQTVEVQTVAPITKMPLELLAKKFQHTKEDCEYGNRPFSIIFGGVLHYL</sequence>
<reference evidence="2" key="1">
    <citation type="journal article" date="2017" name="Nat. Ecol. Evol.">
        <title>Genome expansion and lineage-specific genetic innovations in the forest pathogenic fungi Armillaria.</title>
        <authorList>
            <person name="Sipos G."/>
            <person name="Prasanna A.N."/>
            <person name="Walter M.C."/>
            <person name="O'Connor E."/>
            <person name="Balint B."/>
            <person name="Krizsan K."/>
            <person name="Kiss B."/>
            <person name="Hess J."/>
            <person name="Varga T."/>
            <person name="Slot J."/>
            <person name="Riley R."/>
            <person name="Boka B."/>
            <person name="Rigling D."/>
            <person name="Barry K."/>
            <person name="Lee J."/>
            <person name="Mihaltcheva S."/>
            <person name="LaButti K."/>
            <person name="Lipzen A."/>
            <person name="Waldron R."/>
            <person name="Moloney N.M."/>
            <person name="Sperisen C."/>
            <person name="Kredics L."/>
            <person name="Vagvoelgyi C."/>
            <person name="Patrignani A."/>
            <person name="Fitzpatrick D."/>
            <person name="Nagy I."/>
            <person name="Doyle S."/>
            <person name="Anderson J.B."/>
            <person name="Grigoriev I.V."/>
            <person name="Gueldener U."/>
            <person name="Muensterkoetter M."/>
            <person name="Nagy L.G."/>
        </authorList>
    </citation>
    <scope>NUCLEOTIDE SEQUENCE [LARGE SCALE GENOMIC DNA]</scope>
    <source>
        <strain evidence="2">Ar21-2</strain>
    </source>
</reference>
<dbReference type="InParanoid" id="A0A2H3D985"/>
<dbReference type="AlphaFoldDB" id="A0A2H3D985"/>
<accession>A0A2H3D985</accession>
<gene>
    <name evidence="1" type="ORF">ARMGADRAFT_1037400</name>
</gene>
<protein>
    <submittedName>
        <fullName evidence="1">Uncharacterized protein</fullName>
    </submittedName>
</protein>
<evidence type="ECO:0000313" key="1">
    <source>
        <dbReference type="EMBL" id="PBK84036.1"/>
    </source>
</evidence>
<proteinExistence type="predicted"/>